<dbReference type="InterPro" id="IPR050083">
    <property type="entry name" value="HtpX_protease"/>
</dbReference>
<keyword evidence="2" id="KW-1003">Cell membrane</keyword>
<keyword evidence="8 12" id="KW-1133">Transmembrane helix</keyword>
<keyword evidence="10 12" id="KW-0472">Membrane</keyword>
<keyword evidence="15" id="KW-1185">Reference proteome</keyword>
<feature type="domain" description="Peptidase M48" evidence="13">
    <location>
        <begin position="217"/>
        <end position="310"/>
    </location>
</feature>
<evidence type="ECO:0000256" key="2">
    <source>
        <dbReference type="ARBA" id="ARBA00022475"/>
    </source>
</evidence>
<evidence type="ECO:0000256" key="10">
    <source>
        <dbReference type="ARBA" id="ARBA00023136"/>
    </source>
</evidence>
<dbReference type="RefSeq" id="WP_259292487.1">
    <property type="nucleotide sequence ID" value="NZ_JANUXW010000015.1"/>
</dbReference>
<evidence type="ECO:0000313" key="15">
    <source>
        <dbReference type="Proteomes" id="UP001166947"/>
    </source>
</evidence>
<evidence type="ECO:0000256" key="4">
    <source>
        <dbReference type="ARBA" id="ARBA00022692"/>
    </source>
</evidence>
<evidence type="ECO:0000256" key="8">
    <source>
        <dbReference type="ARBA" id="ARBA00022989"/>
    </source>
</evidence>
<keyword evidence="5" id="KW-0479">Metal-binding</keyword>
<keyword evidence="4 12" id="KW-0812">Transmembrane</keyword>
<dbReference type="EMBL" id="JANUXW010000015">
    <property type="protein sequence ID" value="MCS4534733.1"/>
    <property type="molecule type" value="Genomic_DNA"/>
</dbReference>
<keyword evidence="9 11" id="KW-0482">Metalloprotease</keyword>
<comment type="caution">
    <text evidence="14">The sequence shown here is derived from an EMBL/GenBank/DDBJ whole genome shotgun (WGS) entry which is preliminary data.</text>
</comment>
<dbReference type="CDD" id="cd07325">
    <property type="entry name" value="M48_Ste24p_like"/>
    <property type="match status" value="1"/>
</dbReference>
<organism evidence="14 15">
    <name type="scientific">Neisseria montereyensis</name>
    <dbReference type="NCBI Taxonomy" id="2973938"/>
    <lineage>
        <taxon>Bacteria</taxon>
        <taxon>Pseudomonadati</taxon>
        <taxon>Pseudomonadota</taxon>
        <taxon>Betaproteobacteria</taxon>
        <taxon>Neisseriales</taxon>
        <taxon>Neisseriaceae</taxon>
        <taxon>Neisseria</taxon>
    </lineage>
</organism>
<dbReference type="Proteomes" id="UP001166947">
    <property type="component" value="Unassembled WGS sequence"/>
</dbReference>
<gene>
    <name evidence="14" type="ORF">NXS09_10605</name>
</gene>
<reference evidence="14" key="2">
    <citation type="journal article" date="2023" name="Curr. Microbiol.">
        <title>Neisseria montereyensis sp. nov., Isolated from Oropharynx of California Sea Lion (Zalophus californianus): Genomic, Phylogenetic, and Phenotypic Study.</title>
        <authorList>
            <person name="Volokhov D.V."/>
            <person name="Zagorodnyaya T.A."/>
            <person name="Furtak V.A."/>
            <person name="Nattanmai G."/>
            <person name="Randall L."/>
            <person name="Jose S."/>
            <person name="Gao Y."/>
            <person name="Gulland F.M."/>
            <person name="Eisenberg T."/>
            <person name="Delmonte P."/>
            <person name="Blom J."/>
            <person name="Mitchell K.K."/>
        </authorList>
    </citation>
    <scope>NUCLEOTIDE SEQUENCE</scope>
    <source>
        <strain evidence="14">CSL10203-ORH2</strain>
    </source>
</reference>
<feature type="transmembrane region" description="Helical" evidence="12">
    <location>
        <begin position="92"/>
        <end position="110"/>
    </location>
</feature>
<comment type="cofactor">
    <cofactor evidence="11">
        <name>Zn(2+)</name>
        <dbReference type="ChEBI" id="CHEBI:29105"/>
    </cofactor>
    <text evidence="11">Binds 1 zinc ion per subunit.</text>
</comment>
<evidence type="ECO:0000256" key="1">
    <source>
        <dbReference type="ARBA" id="ARBA00004651"/>
    </source>
</evidence>
<evidence type="ECO:0000259" key="13">
    <source>
        <dbReference type="Pfam" id="PF01435"/>
    </source>
</evidence>
<dbReference type="PANTHER" id="PTHR43221">
    <property type="entry name" value="PROTEASE HTPX"/>
    <property type="match status" value="1"/>
</dbReference>
<keyword evidence="6 11" id="KW-0378">Hydrolase</keyword>
<reference evidence="14" key="1">
    <citation type="submission" date="2022-08" db="EMBL/GenBank/DDBJ databases">
        <authorList>
            <person name="Volokhov D.V."/>
            <person name="Furtak V.A."/>
            <person name="Zagorodnyaya T.A."/>
        </authorList>
    </citation>
    <scope>NUCLEOTIDE SEQUENCE</scope>
    <source>
        <strain evidence="14">CSL10203-ORH2</strain>
    </source>
</reference>
<dbReference type="PANTHER" id="PTHR43221:SF1">
    <property type="entry name" value="PROTEASE HTPX"/>
    <property type="match status" value="1"/>
</dbReference>
<evidence type="ECO:0000256" key="7">
    <source>
        <dbReference type="ARBA" id="ARBA00022833"/>
    </source>
</evidence>
<evidence type="ECO:0000256" key="11">
    <source>
        <dbReference type="RuleBase" id="RU003983"/>
    </source>
</evidence>
<feature type="domain" description="Peptidase M48" evidence="13">
    <location>
        <begin position="129"/>
        <end position="212"/>
    </location>
</feature>
<feature type="transmembrane region" description="Helical" evidence="12">
    <location>
        <begin position="20"/>
        <end position="43"/>
    </location>
</feature>
<dbReference type="InterPro" id="IPR001915">
    <property type="entry name" value="Peptidase_M48"/>
</dbReference>
<sequence>MCQHHDMHTVIKKSRHRLELPLFFLTAFLTIATFLVVLALSFYKQETLEFTQDITVAQYRDAHKEAKGMTDTQILDSLSEDERELIGYVERINPLLVLLAPVGFLLLIIYQIGKLYGGVRADGVRVGPNQFGEVYKIWAEMAQKLGLKKTPELYIQNGSGALNAFATCLPGYRSFGVVYSDILERALANNDEKSLRFILGHELGHVRYNHVTWWYNMLNIIGNMPGFNYIIGMPLSRSREYGCDKLGAMLSEDTEQRGLLMLAAGKHLYRQVNAEAYYAEHVYNRSYWGAVSNFFNDHPSINWRISALQQNKHGSLIWDNGKKK</sequence>
<name>A0ABT2FEW4_9NEIS</name>
<evidence type="ECO:0000256" key="9">
    <source>
        <dbReference type="ARBA" id="ARBA00023049"/>
    </source>
</evidence>
<accession>A0ABT2FEW4</accession>
<evidence type="ECO:0000256" key="5">
    <source>
        <dbReference type="ARBA" id="ARBA00022723"/>
    </source>
</evidence>
<dbReference type="Pfam" id="PF01435">
    <property type="entry name" value="Peptidase_M48"/>
    <property type="match status" value="2"/>
</dbReference>
<comment type="subcellular location">
    <subcellularLocation>
        <location evidence="1">Cell membrane</location>
        <topology evidence="1">Multi-pass membrane protein</topology>
    </subcellularLocation>
</comment>
<keyword evidence="3 11" id="KW-0645">Protease</keyword>
<comment type="similarity">
    <text evidence="11">Belongs to the peptidase M48 family.</text>
</comment>
<proteinExistence type="inferred from homology"/>
<evidence type="ECO:0000256" key="6">
    <source>
        <dbReference type="ARBA" id="ARBA00022801"/>
    </source>
</evidence>
<evidence type="ECO:0000256" key="3">
    <source>
        <dbReference type="ARBA" id="ARBA00022670"/>
    </source>
</evidence>
<keyword evidence="7 11" id="KW-0862">Zinc</keyword>
<dbReference type="Gene3D" id="3.30.2010.10">
    <property type="entry name" value="Metalloproteases ('zincins'), catalytic domain"/>
    <property type="match status" value="1"/>
</dbReference>
<evidence type="ECO:0000313" key="14">
    <source>
        <dbReference type="EMBL" id="MCS4534733.1"/>
    </source>
</evidence>
<protein>
    <submittedName>
        <fullName evidence="14">M48 family metallopeptidase</fullName>
    </submittedName>
</protein>
<evidence type="ECO:0000256" key="12">
    <source>
        <dbReference type="SAM" id="Phobius"/>
    </source>
</evidence>